<gene>
    <name evidence="2" type="ORF">SAMN06296273_1849</name>
</gene>
<evidence type="ECO:0000313" key="2">
    <source>
        <dbReference type="EMBL" id="SNX60387.1"/>
    </source>
</evidence>
<dbReference type="AlphaFoldDB" id="A0A285BYJ4"/>
<dbReference type="RefSeq" id="WP_096292981.1">
    <property type="nucleotide sequence ID" value="NZ_LT907782.1"/>
</dbReference>
<organism evidence="2 3">
    <name type="scientific">Nitrosomonas ureae</name>
    <dbReference type="NCBI Taxonomy" id="44577"/>
    <lineage>
        <taxon>Bacteria</taxon>
        <taxon>Pseudomonadati</taxon>
        <taxon>Pseudomonadota</taxon>
        <taxon>Betaproteobacteria</taxon>
        <taxon>Nitrosomonadales</taxon>
        <taxon>Nitrosomonadaceae</taxon>
        <taxon>Nitrosomonas</taxon>
    </lineage>
</organism>
<accession>A0A285BYJ4</accession>
<reference evidence="2 3" key="1">
    <citation type="submission" date="2017-08" db="EMBL/GenBank/DDBJ databases">
        <authorList>
            <person name="de Groot N.N."/>
        </authorList>
    </citation>
    <scope>NUCLEOTIDE SEQUENCE [LARGE SCALE GENOMIC DNA]</scope>
    <source>
        <strain evidence="2 3">Nm15</strain>
    </source>
</reference>
<dbReference type="Pfam" id="PF18602">
    <property type="entry name" value="Rap1a"/>
    <property type="match status" value="1"/>
</dbReference>
<evidence type="ECO:0000259" key="1">
    <source>
        <dbReference type="Pfam" id="PF18602"/>
    </source>
</evidence>
<sequence length="150" mass="16112">MQLLTVSPINFLGLLKSEGSFLKNIKISLLAPLVLTVLFFGSIANAADGEAAQHVEFCRAAISFSGPETPDSIVAMNIGFCFGLMEGVRGGNFFLKKSGSEVAFCEPSWFKNDDLAKAFVATVDKNPNLRELRGSLAALTALRFAFPCSK</sequence>
<name>A0A285BYJ4_9PROT</name>
<dbReference type="EMBL" id="LT907782">
    <property type="protein sequence ID" value="SNX60387.1"/>
    <property type="molecule type" value="Genomic_DNA"/>
</dbReference>
<proteinExistence type="predicted"/>
<dbReference type="Proteomes" id="UP000242498">
    <property type="component" value="Chromosome I"/>
</dbReference>
<evidence type="ECO:0000313" key="3">
    <source>
        <dbReference type="Proteomes" id="UP000242498"/>
    </source>
</evidence>
<dbReference type="InterPro" id="IPR041238">
    <property type="entry name" value="Rap1a"/>
</dbReference>
<feature type="domain" description="Rap1a immunity protein" evidence="1">
    <location>
        <begin position="58"/>
        <end position="148"/>
    </location>
</feature>
<protein>
    <recommendedName>
        <fullName evidence="1">Rap1a immunity protein domain-containing protein</fullName>
    </recommendedName>
</protein>